<sequence length="401" mass="42991">MCAFGLLAWAVVAACQPFPRPDPSIKFGFYRQQRLHRDWSNLSDGGLGAIVDRLARPRCGGRCSGALSGPRTPTTRAKFLVLMEHGRVGSTWLEMLLGNHSDAQSEIPNLKGSYLGRDATVIGEDLAGMCCWSVAEGADRFRRFYEREDASVAPIKLAQRRESVAGARAFGAMQKWQRFLDVDAFARRNATYASLAATLDGLRLICLARPNPAAALIANVVGDAHQAACGTHVVLENGSAAPCAFEAPRVDPSDPLVAGRLAGHLRLTEAFRETCAARAAIQPVFWLQYDDLRCREAATTRALLAFLGLPPATLHAEKMLKLTTNRSEPPASGVVADLARRRHPLGALLLGAIDQAETCAPDCAGGPGFCAVAQRRAPSSAAARRAPFGVVALACLAWVLR</sequence>
<dbReference type="EMBL" id="JBBJCI010000305">
    <property type="protein sequence ID" value="KAK7234868.1"/>
    <property type="molecule type" value="Genomic_DNA"/>
</dbReference>
<gene>
    <name evidence="2" type="ORF">SO694_0029305</name>
</gene>
<accession>A0ABR1FP56</accession>
<dbReference type="SUPFAM" id="SSF52540">
    <property type="entry name" value="P-loop containing nucleoside triphosphate hydrolases"/>
    <property type="match status" value="1"/>
</dbReference>
<feature type="signal peptide" evidence="1">
    <location>
        <begin position="1"/>
        <end position="15"/>
    </location>
</feature>
<name>A0ABR1FP56_AURAN</name>
<evidence type="ECO:0008006" key="4">
    <source>
        <dbReference type="Google" id="ProtNLM"/>
    </source>
</evidence>
<keyword evidence="3" id="KW-1185">Reference proteome</keyword>
<dbReference type="Proteomes" id="UP001363151">
    <property type="component" value="Unassembled WGS sequence"/>
</dbReference>
<evidence type="ECO:0000256" key="1">
    <source>
        <dbReference type="SAM" id="SignalP"/>
    </source>
</evidence>
<organism evidence="2 3">
    <name type="scientific">Aureococcus anophagefferens</name>
    <name type="common">Harmful bloom alga</name>
    <dbReference type="NCBI Taxonomy" id="44056"/>
    <lineage>
        <taxon>Eukaryota</taxon>
        <taxon>Sar</taxon>
        <taxon>Stramenopiles</taxon>
        <taxon>Ochrophyta</taxon>
        <taxon>Pelagophyceae</taxon>
        <taxon>Pelagomonadales</taxon>
        <taxon>Pelagomonadaceae</taxon>
        <taxon>Aureococcus</taxon>
    </lineage>
</organism>
<comment type="caution">
    <text evidence="2">The sequence shown here is derived from an EMBL/GenBank/DDBJ whole genome shotgun (WGS) entry which is preliminary data.</text>
</comment>
<evidence type="ECO:0000313" key="2">
    <source>
        <dbReference type="EMBL" id="KAK7234868.1"/>
    </source>
</evidence>
<protein>
    <recommendedName>
        <fullName evidence="4">Sulfotransferase domain-containing protein</fullName>
    </recommendedName>
</protein>
<evidence type="ECO:0000313" key="3">
    <source>
        <dbReference type="Proteomes" id="UP001363151"/>
    </source>
</evidence>
<reference evidence="2 3" key="1">
    <citation type="submission" date="2024-03" db="EMBL/GenBank/DDBJ databases">
        <title>Aureococcus anophagefferens CCMP1851 and Kratosvirus quantuckense: Draft genome of a second virus-susceptible host strain in the model system.</title>
        <authorList>
            <person name="Chase E."/>
            <person name="Truchon A.R."/>
            <person name="Schepens W."/>
            <person name="Wilhelm S.W."/>
        </authorList>
    </citation>
    <scope>NUCLEOTIDE SEQUENCE [LARGE SCALE GENOMIC DNA]</scope>
    <source>
        <strain evidence="2 3">CCMP1851</strain>
    </source>
</reference>
<dbReference type="InterPro" id="IPR027417">
    <property type="entry name" value="P-loop_NTPase"/>
</dbReference>
<feature type="chain" id="PRO_5046503290" description="Sulfotransferase domain-containing protein" evidence="1">
    <location>
        <begin position="16"/>
        <end position="401"/>
    </location>
</feature>
<keyword evidence="1" id="KW-0732">Signal</keyword>
<proteinExistence type="predicted"/>
<dbReference type="Gene3D" id="3.40.50.300">
    <property type="entry name" value="P-loop containing nucleotide triphosphate hydrolases"/>
    <property type="match status" value="1"/>
</dbReference>